<sequence length="209" mass="24137">MKNSIFFVLFILFISCNQKETKTFSFVKNEEPKSFGQKLSQAAISIIDPSIDYDPAYFAIKYPNGDVPANKGVCTDVIIRAYRKLGIDLQKEVHEDMIKNFSRYPNLKKWGMRKTDTNIDHRRVPNLEVFFERKGTKLPVTQNAEDYKTGEIVTWLINNKLPHIGIVTDQKSKDGKRNLIVHNVGNGQVLEDCLFEYKIVGHFMFQLDN</sequence>
<proteinExistence type="predicted"/>
<dbReference type="EMBL" id="JBHLYW010000011">
    <property type="protein sequence ID" value="MFC0078985.1"/>
    <property type="molecule type" value="Genomic_DNA"/>
</dbReference>
<comment type="caution">
    <text evidence="1">The sequence shown here is derived from an EMBL/GenBank/DDBJ whole genome shotgun (WGS) entry which is preliminary data.</text>
</comment>
<keyword evidence="2" id="KW-1185">Reference proteome</keyword>
<dbReference type="InterPro" id="IPR009706">
    <property type="entry name" value="DUF1287"/>
</dbReference>
<reference evidence="1 2" key="1">
    <citation type="submission" date="2024-09" db="EMBL/GenBank/DDBJ databases">
        <authorList>
            <person name="Sun Q."/>
            <person name="Mori K."/>
        </authorList>
    </citation>
    <scope>NUCLEOTIDE SEQUENCE [LARGE SCALE GENOMIC DNA]</scope>
    <source>
        <strain evidence="1 2">CGMCC 1.12926</strain>
    </source>
</reference>
<gene>
    <name evidence="1" type="ORF">ACFFLS_18195</name>
</gene>
<organism evidence="1 2">
    <name type="scientific">Flavobacterium procerum</name>
    <dbReference type="NCBI Taxonomy" id="1455569"/>
    <lineage>
        <taxon>Bacteria</taxon>
        <taxon>Pseudomonadati</taxon>
        <taxon>Bacteroidota</taxon>
        <taxon>Flavobacteriia</taxon>
        <taxon>Flavobacteriales</taxon>
        <taxon>Flavobacteriaceae</taxon>
        <taxon>Flavobacterium</taxon>
    </lineage>
</organism>
<dbReference type="PIRSF" id="PIRSF011444">
    <property type="entry name" value="DUF1287"/>
    <property type="match status" value="1"/>
</dbReference>
<evidence type="ECO:0000313" key="1">
    <source>
        <dbReference type="EMBL" id="MFC0078985.1"/>
    </source>
</evidence>
<dbReference type="Pfam" id="PF06940">
    <property type="entry name" value="DUF1287"/>
    <property type="match status" value="1"/>
</dbReference>
<dbReference type="RefSeq" id="WP_379683535.1">
    <property type="nucleotide sequence ID" value="NZ_JBHLYW010000011.1"/>
</dbReference>
<evidence type="ECO:0000313" key="2">
    <source>
        <dbReference type="Proteomes" id="UP001589734"/>
    </source>
</evidence>
<name>A0ABV6BU69_9FLAO</name>
<accession>A0ABV6BU69</accession>
<dbReference type="PROSITE" id="PS51257">
    <property type="entry name" value="PROKAR_LIPOPROTEIN"/>
    <property type="match status" value="1"/>
</dbReference>
<protein>
    <submittedName>
        <fullName evidence="1">DUF1287 domain-containing protein</fullName>
    </submittedName>
</protein>
<dbReference type="Proteomes" id="UP001589734">
    <property type="component" value="Unassembled WGS sequence"/>
</dbReference>